<protein>
    <recommendedName>
        <fullName evidence="6">Lon proteolytic domain-containing protein</fullName>
    </recommendedName>
</protein>
<dbReference type="PRINTS" id="PR00830">
    <property type="entry name" value="ENDOLAPTASE"/>
</dbReference>
<name>A0A382P8E0_9ZZZZ</name>
<dbReference type="GO" id="GO:0016887">
    <property type="term" value="F:ATP hydrolysis activity"/>
    <property type="evidence" value="ECO:0007669"/>
    <property type="project" value="InterPro"/>
</dbReference>
<dbReference type="Gene3D" id="3.30.230.10">
    <property type="match status" value="1"/>
</dbReference>
<keyword evidence="5" id="KW-0067">ATP-binding</keyword>
<dbReference type="InterPro" id="IPR054594">
    <property type="entry name" value="Lon_lid"/>
</dbReference>
<dbReference type="InterPro" id="IPR020568">
    <property type="entry name" value="Ribosomal_Su5_D2-typ_SF"/>
</dbReference>
<dbReference type="GO" id="GO:0004176">
    <property type="term" value="F:ATP-dependent peptidase activity"/>
    <property type="evidence" value="ECO:0007669"/>
    <property type="project" value="InterPro"/>
</dbReference>
<evidence type="ECO:0000259" key="6">
    <source>
        <dbReference type="PROSITE" id="PS51786"/>
    </source>
</evidence>
<dbReference type="InterPro" id="IPR008269">
    <property type="entry name" value="Lon_proteolytic"/>
</dbReference>
<dbReference type="InterPro" id="IPR014721">
    <property type="entry name" value="Ribsml_uS5_D2-typ_fold_subgr"/>
</dbReference>
<gene>
    <name evidence="7" type="ORF">METZ01_LOCUS322380</name>
</gene>
<evidence type="ECO:0000256" key="4">
    <source>
        <dbReference type="ARBA" id="ARBA00022825"/>
    </source>
</evidence>
<dbReference type="GO" id="GO:0030163">
    <property type="term" value="P:protein catabolic process"/>
    <property type="evidence" value="ECO:0007669"/>
    <property type="project" value="InterPro"/>
</dbReference>
<evidence type="ECO:0000256" key="2">
    <source>
        <dbReference type="ARBA" id="ARBA00022741"/>
    </source>
</evidence>
<evidence type="ECO:0000256" key="3">
    <source>
        <dbReference type="ARBA" id="ARBA00022801"/>
    </source>
</evidence>
<dbReference type="Gene3D" id="1.10.8.60">
    <property type="match status" value="1"/>
</dbReference>
<keyword evidence="1" id="KW-0645">Protease</keyword>
<dbReference type="Pfam" id="PF00004">
    <property type="entry name" value="AAA"/>
    <property type="match status" value="1"/>
</dbReference>
<dbReference type="InterPro" id="IPR027417">
    <property type="entry name" value="P-loop_NTPase"/>
</dbReference>
<keyword evidence="4" id="KW-0720">Serine protease</keyword>
<accession>A0A382P8E0</accession>
<feature type="domain" description="Lon proteolytic" evidence="6">
    <location>
        <begin position="175"/>
        <end position="354"/>
    </location>
</feature>
<dbReference type="SUPFAM" id="SSF54211">
    <property type="entry name" value="Ribosomal protein S5 domain 2-like"/>
    <property type="match status" value="1"/>
</dbReference>
<dbReference type="GO" id="GO:0005524">
    <property type="term" value="F:ATP binding"/>
    <property type="evidence" value="ECO:0007669"/>
    <property type="project" value="UniProtKB-KW"/>
</dbReference>
<evidence type="ECO:0000313" key="7">
    <source>
        <dbReference type="EMBL" id="SVC69526.1"/>
    </source>
</evidence>
<sequence length="354" mass="38780">PIFMLDEIDKLGSDFRGDPSSALLEVLDPEQNNSFVDNYLDVDFDLSKVMFIATANQMHTVPPALRDRMETLELLGYTTNEKAMIAKQYLIPRQLDQNGLTKANLTFRKSGILSVIESYTRESGLRNLERELGTICRKVARSVAQGETRKTIVTAKKIDQYLGPVEFHPEIAERNGEIGVATGLSVTPHGGEILFIEATVTKGEGKLMLTGQIGDVMQESAKAAMSCVSAKSEELNFDPNFFKEHDFHIHVPAGAIPKDGPSAGITIATVLVSLATKREISPDVAMTGEISLRGRVLPIGGLKEKVLAAKQAGIKMIIAPEKNQKDLIEIPDDAKEGLDFVFVNQIDQVFKKAL</sequence>
<dbReference type="Gene3D" id="3.40.50.300">
    <property type="entry name" value="P-loop containing nucleotide triphosphate hydrolases"/>
    <property type="match status" value="1"/>
</dbReference>
<dbReference type="SUPFAM" id="SSF52540">
    <property type="entry name" value="P-loop containing nucleoside triphosphate hydrolases"/>
    <property type="match status" value="2"/>
</dbReference>
<reference evidence="7" key="1">
    <citation type="submission" date="2018-05" db="EMBL/GenBank/DDBJ databases">
        <authorList>
            <person name="Lanie J.A."/>
            <person name="Ng W.-L."/>
            <person name="Kazmierczak K.M."/>
            <person name="Andrzejewski T.M."/>
            <person name="Davidsen T.M."/>
            <person name="Wayne K.J."/>
            <person name="Tettelin H."/>
            <person name="Glass J.I."/>
            <person name="Rusch D."/>
            <person name="Podicherti R."/>
            <person name="Tsui H.-C.T."/>
            <person name="Winkler M.E."/>
        </authorList>
    </citation>
    <scope>NUCLEOTIDE SEQUENCE</scope>
</reference>
<dbReference type="GO" id="GO:0004252">
    <property type="term" value="F:serine-type endopeptidase activity"/>
    <property type="evidence" value="ECO:0007669"/>
    <property type="project" value="InterPro"/>
</dbReference>
<organism evidence="7">
    <name type="scientific">marine metagenome</name>
    <dbReference type="NCBI Taxonomy" id="408172"/>
    <lineage>
        <taxon>unclassified sequences</taxon>
        <taxon>metagenomes</taxon>
        <taxon>ecological metagenomes</taxon>
    </lineage>
</organism>
<dbReference type="PROSITE" id="PS01046">
    <property type="entry name" value="LON_SER"/>
    <property type="match status" value="1"/>
</dbReference>
<dbReference type="PANTHER" id="PTHR10046">
    <property type="entry name" value="ATP DEPENDENT LON PROTEASE FAMILY MEMBER"/>
    <property type="match status" value="1"/>
</dbReference>
<dbReference type="InterPro" id="IPR008268">
    <property type="entry name" value="Peptidase_S16_AS"/>
</dbReference>
<dbReference type="InterPro" id="IPR027065">
    <property type="entry name" value="Lon_Prtase"/>
</dbReference>
<keyword evidence="3" id="KW-0378">Hydrolase</keyword>
<dbReference type="GO" id="GO:0006508">
    <property type="term" value="P:proteolysis"/>
    <property type="evidence" value="ECO:0007669"/>
    <property type="project" value="UniProtKB-KW"/>
</dbReference>
<dbReference type="Pfam" id="PF22667">
    <property type="entry name" value="Lon_lid"/>
    <property type="match status" value="1"/>
</dbReference>
<dbReference type="Pfam" id="PF05362">
    <property type="entry name" value="Lon_C"/>
    <property type="match status" value="1"/>
</dbReference>
<keyword evidence="2" id="KW-0547">Nucleotide-binding</keyword>
<dbReference type="AlphaFoldDB" id="A0A382P8E0"/>
<dbReference type="PROSITE" id="PS51786">
    <property type="entry name" value="LON_PROTEOLYTIC"/>
    <property type="match status" value="1"/>
</dbReference>
<evidence type="ECO:0000256" key="1">
    <source>
        <dbReference type="ARBA" id="ARBA00022670"/>
    </source>
</evidence>
<feature type="non-terminal residue" evidence="7">
    <location>
        <position position="1"/>
    </location>
</feature>
<dbReference type="EMBL" id="UINC01105528">
    <property type="protein sequence ID" value="SVC69526.1"/>
    <property type="molecule type" value="Genomic_DNA"/>
</dbReference>
<dbReference type="InterPro" id="IPR003959">
    <property type="entry name" value="ATPase_AAA_core"/>
</dbReference>
<evidence type="ECO:0000256" key="5">
    <source>
        <dbReference type="ARBA" id="ARBA00022840"/>
    </source>
</evidence>
<proteinExistence type="predicted"/>